<keyword evidence="2" id="KW-1185">Reference proteome</keyword>
<name>A0A1V9E9G1_9BACT</name>
<dbReference type="InterPro" id="IPR051200">
    <property type="entry name" value="Host-pathogen_enzymatic-act"/>
</dbReference>
<comment type="caution">
    <text evidence="1">The sequence shown here is derived from an EMBL/GenBank/DDBJ whole genome shotgun (WGS) entry which is preliminary data.</text>
</comment>
<evidence type="ECO:0000313" key="2">
    <source>
        <dbReference type="Proteomes" id="UP000192610"/>
    </source>
</evidence>
<dbReference type="SUPFAM" id="SSF50969">
    <property type="entry name" value="YVTN repeat-like/Quinoprotein amine dehydrogenase"/>
    <property type="match status" value="1"/>
</dbReference>
<dbReference type="EMBL" id="LVXG01000056">
    <property type="protein sequence ID" value="OQP42746.1"/>
    <property type="molecule type" value="Genomic_DNA"/>
</dbReference>
<evidence type="ECO:0008006" key="3">
    <source>
        <dbReference type="Google" id="ProtNLM"/>
    </source>
</evidence>
<protein>
    <recommendedName>
        <fullName evidence="3">YncE family protein</fullName>
    </recommendedName>
</protein>
<dbReference type="SUPFAM" id="SSF75011">
    <property type="entry name" value="3-carboxy-cis,cis-mucoante lactonizing enzyme"/>
    <property type="match status" value="1"/>
</dbReference>
<dbReference type="Gene3D" id="2.130.10.10">
    <property type="entry name" value="YVTN repeat-like/Quinoprotein amine dehydrogenase"/>
    <property type="match status" value="1"/>
</dbReference>
<dbReference type="InterPro" id="IPR011044">
    <property type="entry name" value="Quino_amine_DH_bsu"/>
</dbReference>
<accession>A0A1V9E9G1</accession>
<organism evidence="1 2">
    <name type="scientific">Niastella yeongjuensis</name>
    <dbReference type="NCBI Taxonomy" id="354355"/>
    <lineage>
        <taxon>Bacteria</taxon>
        <taxon>Pseudomonadati</taxon>
        <taxon>Bacteroidota</taxon>
        <taxon>Chitinophagia</taxon>
        <taxon>Chitinophagales</taxon>
        <taxon>Chitinophagaceae</taxon>
        <taxon>Niastella</taxon>
    </lineage>
</organism>
<evidence type="ECO:0000313" key="1">
    <source>
        <dbReference type="EMBL" id="OQP42746.1"/>
    </source>
</evidence>
<dbReference type="Proteomes" id="UP000192610">
    <property type="component" value="Unassembled WGS sequence"/>
</dbReference>
<dbReference type="STRING" id="354355.SAMN05660816_02929"/>
<sequence>MKTYPVLVSLLFCSAFHKPPTTHFDHSSLFTANPVSNKKDTSRRTNSDTTSVLPTTKTYTRLTFQKAEHIKAAPGTKSVLFNKTGDKLYAMNLEGMSIYEFNQANRSIQREFKFKPTEGTGWDYETNKPIRSYEEKPVEACLSHDDKVLWVSLHNAASIVPIPTDPFSPYKPDTSDITVKQKKIYIEYTGSANIDSILVPVIVTGNTPKVIARTADSKNLLVSNWHSHSVSVLTTDTTAFPYAKTVSTVRVSAIPRGIVVDEQRKKSYVAIMGGKTITVINNDTWAKESDISVASNPRHIVLTDKGRLLVSYNKLARIACIDPIAHKTLFSATTHAQPRTIALSKNHQFLFVTCYSSDRVEVFKINNNSFTKVASFSCPGHPVGVDIFEDDNKLEAWVCSYHNGTINIFSFAKK</sequence>
<dbReference type="RefSeq" id="WP_081203161.1">
    <property type="nucleotide sequence ID" value="NZ_FOCZ01000005.1"/>
</dbReference>
<dbReference type="InterPro" id="IPR019405">
    <property type="entry name" value="Lactonase_7-beta_prop"/>
</dbReference>
<dbReference type="PANTHER" id="PTHR47197">
    <property type="entry name" value="PROTEIN NIRF"/>
    <property type="match status" value="1"/>
</dbReference>
<dbReference type="AlphaFoldDB" id="A0A1V9E9G1"/>
<dbReference type="Pfam" id="PF10282">
    <property type="entry name" value="Lactonase"/>
    <property type="match status" value="1"/>
</dbReference>
<proteinExistence type="predicted"/>
<gene>
    <name evidence="1" type="ORF">A4H97_11310</name>
</gene>
<reference evidence="2" key="1">
    <citation type="submission" date="2016-04" db="EMBL/GenBank/DDBJ databases">
        <authorList>
            <person name="Chen L."/>
            <person name="Zhuang W."/>
            <person name="Wang G."/>
        </authorList>
    </citation>
    <scope>NUCLEOTIDE SEQUENCE [LARGE SCALE GENOMIC DNA]</scope>
    <source>
        <strain evidence="2">17621</strain>
    </source>
</reference>
<dbReference type="InterPro" id="IPR015943">
    <property type="entry name" value="WD40/YVTN_repeat-like_dom_sf"/>
</dbReference>
<dbReference type="PANTHER" id="PTHR47197:SF3">
    <property type="entry name" value="DIHYDRO-HEME D1 DEHYDROGENASE"/>
    <property type="match status" value="1"/>
</dbReference>